<evidence type="ECO:0000313" key="3">
    <source>
        <dbReference type="EMBL" id="SDW78455.1"/>
    </source>
</evidence>
<dbReference type="EMBL" id="FNNG01000004">
    <property type="protein sequence ID" value="SDW78455.1"/>
    <property type="molecule type" value="Genomic_DNA"/>
</dbReference>
<evidence type="ECO:0000259" key="1">
    <source>
        <dbReference type="Pfam" id="PF01408"/>
    </source>
</evidence>
<dbReference type="SUPFAM" id="SSF51735">
    <property type="entry name" value="NAD(P)-binding Rossmann-fold domains"/>
    <property type="match status" value="1"/>
</dbReference>
<proteinExistence type="predicted"/>
<dbReference type="PANTHER" id="PTHR43054">
    <property type="match status" value="1"/>
</dbReference>
<evidence type="ECO:0000259" key="2">
    <source>
        <dbReference type="Pfam" id="PF22725"/>
    </source>
</evidence>
<dbReference type="InterPro" id="IPR000683">
    <property type="entry name" value="Gfo/Idh/MocA-like_OxRdtase_N"/>
</dbReference>
<dbReference type="Proteomes" id="UP000198828">
    <property type="component" value="Unassembled WGS sequence"/>
</dbReference>
<dbReference type="SUPFAM" id="SSF55347">
    <property type="entry name" value="Glyceraldehyde-3-phosphate dehydrogenase-like, C-terminal domain"/>
    <property type="match status" value="1"/>
</dbReference>
<name>A0A1H2WD48_9FIRM</name>
<dbReference type="Pfam" id="PF22725">
    <property type="entry name" value="GFO_IDH_MocA_C3"/>
    <property type="match status" value="1"/>
</dbReference>
<dbReference type="GO" id="GO:0000166">
    <property type="term" value="F:nucleotide binding"/>
    <property type="evidence" value="ECO:0007669"/>
    <property type="project" value="InterPro"/>
</dbReference>
<reference evidence="3 4" key="1">
    <citation type="submission" date="2016-10" db="EMBL/GenBank/DDBJ databases">
        <authorList>
            <person name="de Groot N.N."/>
        </authorList>
    </citation>
    <scope>NUCLEOTIDE SEQUENCE [LARGE SCALE GENOMIC DNA]</scope>
    <source>
        <strain evidence="3 4">DSM 23310</strain>
    </source>
</reference>
<dbReference type="PANTHER" id="PTHR43054:SF1">
    <property type="entry name" value="SCYLLO-INOSITOL 2-DEHYDROGENASE (NADP(+)) IOLU"/>
    <property type="match status" value="1"/>
</dbReference>
<feature type="domain" description="GFO/IDH/MocA-like oxidoreductase" evidence="2">
    <location>
        <begin position="138"/>
        <end position="246"/>
    </location>
</feature>
<dbReference type="Gene3D" id="3.30.360.10">
    <property type="entry name" value="Dihydrodipicolinate Reductase, domain 2"/>
    <property type="match status" value="1"/>
</dbReference>
<dbReference type="AlphaFoldDB" id="A0A1H2WD48"/>
<organism evidence="3 4">
    <name type="scientific">Tepidimicrobium xylanilyticum</name>
    <dbReference type="NCBI Taxonomy" id="1123352"/>
    <lineage>
        <taxon>Bacteria</taxon>
        <taxon>Bacillati</taxon>
        <taxon>Bacillota</taxon>
        <taxon>Tissierellia</taxon>
        <taxon>Tissierellales</taxon>
        <taxon>Tepidimicrobiaceae</taxon>
        <taxon>Tepidimicrobium</taxon>
    </lineage>
</organism>
<sequence>MIRYGIVGTSWITEAFIEAANQVGDYKLNAVYSRSENKAIEFAKKYNVGNIFINMEEMAKSNEIDAVYIASPNSFHAEHSKLFLRNKKHVICEKAIASNVEELKSMVAAARENGVLLMEALRTNFLPSISIIKDNLHKLGTIRRYIGNYCQYSSRYDAFKAGELPNIFNPEFSAGSLMDIGVYCIHPLVLLFGLPKDVVANGYILSSGVDGLGSLLLKYDDMEAIIIHSKITNSHLGSEIQGEKGIMIIDKIDHPQKIKIIYNDGQTEDLSVELNKHNMYYEAKEFAKLINEGKTESDINSFEQSLHVMSIMEKARKKMGVKFPADYTMEALLE</sequence>
<dbReference type="InterPro" id="IPR055170">
    <property type="entry name" value="GFO_IDH_MocA-like_dom"/>
</dbReference>
<dbReference type="Pfam" id="PF01408">
    <property type="entry name" value="GFO_IDH_MocA"/>
    <property type="match status" value="1"/>
</dbReference>
<protein>
    <submittedName>
        <fullName evidence="3">Predicted dehydrogenase</fullName>
    </submittedName>
</protein>
<keyword evidence="4" id="KW-1185">Reference proteome</keyword>
<feature type="domain" description="Gfo/Idh/MocA-like oxidoreductase N-terminal" evidence="1">
    <location>
        <begin position="2"/>
        <end position="119"/>
    </location>
</feature>
<dbReference type="InterPro" id="IPR036291">
    <property type="entry name" value="NAD(P)-bd_dom_sf"/>
</dbReference>
<dbReference type="RefSeq" id="WP_093751841.1">
    <property type="nucleotide sequence ID" value="NZ_BSYN01000001.1"/>
</dbReference>
<dbReference type="Gene3D" id="3.40.50.720">
    <property type="entry name" value="NAD(P)-binding Rossmann-like Domain"/>
    <property type="match status" value="1"/>
</dbReference>
<dbReference type="OrthoDB" id="9783105at2"/>
<gene>
    <name evidence="3" type="ORF">SAMN05660923_01222</name>
</gene>
<accession>A0A1H2WD48</accession>
<evidence type="ECO:0000313" key="4">
    <source>
        <dbReference type="Proteomes" id="UP000198828"/>
    </source>
</evidence>